<evidence type="ECO:0000256" key="4">
    <source>
        <dbReference type="ARBA" id="ARBA00022989"/>
    </source>
</evidence>
<comment type="subcellular location">
    <subcellularLocation>
        <location evidence="1">Membrane</location>
        <topology evidence="1">Multi-pass membrane protein</topology>
    </subcellularLocation>
</comment>
<organism evidence="7 8">
    <name type="scientific">Miscanthus lutarioriparius</name>
    <dbReference type="NCBI Taxonomy" id="422564"/>
    <lineage>
        <taxon>Eukaryota</taxon>
        <taxon>Viridiplantae</taxon>
        <taxon>Streptophyta</taxon>
        <taxon>Embryophyta</taxon>
        <taxon>Tracheophyta</taxon>
        <taxon>Spermatophyta</taxon>
        <taxon>Magnoliopsida</taxon>
        <taxon>Liliopsida</taxon>
        <taxon>Poales</taxon>
        <taxon>Poaceae</taxon>
        <taxon>PACMAD clade</taxon>
        <taxon>Panicoideae</taxon>
        <taxon>Andropogonodae</taxon>
        <taxon>Andropogoneae</taxon>
        <taxon>Saccharinae</taxon>
        <taxon>Miscanthus</taxon>
    </lineage>
</organism>
<keyword evidence="3 6" id="KW-0812">Transmembrane</keyword>
<keyword evidence="8" id="KW-1185">Reference proteome</keyword>
<sequence length="227" mass="25833">MYMRKVWSMDVQLDQHVGSHCQRGVSSKILREPDTSCNKKGKADLSENWKIISFVVELINIVVATFSTGADYKCIQFNNVVESENDIPYGYGFFHFVFAIRFHVFWHVVSRLGHTSCIRKFASHLRWSMDVSWTSKCQRGARAVIFFVAIVLSRIFGTGWLRQFLGQMFGIGSQQHGDQSHATETDTGRPPSWLPPTTTTELHIDLSSTNDARPAPQTSVLFEIEEI</sequence>
<dbReference type="PANTHER" id="PTHR10383">
    <property type="entry name" value="SERINE INCORPORATOR"/>
    <property type="match status" value="1"/>
</dbReference>
<evidence type="ECO:0000256" key="5">
    <source>
        <dbReference type="ARBA" id="ARBA00023136"/>
    </source>
</evidence>
<gene>
    <name evidence="7" type="ORF">NCGR_LOCUS52254</name>
</gene>
<dbReference type="EMBL" id="CAJGYO010000014">
    <property type="protein sequence ID" value="CAD6268949.1"/>
    <property type="molecule type" value="Genomic_DNA"/>
</dbReference>
<evidence type="ECO:0000256" key="2">
    <source>
        <dbReference type="ARBA" id="ARBA00006665"/>
    </source>
</evidence>
<evidence type="ECO:0000256" key="3">
    <source>
        <dbReference type="ARBA" id="ARBA00022692"/>
    </source>
</evidence>
<name>A0A811RGK9_9POAL</name>
<keyword evidence="5 6" id="KW-0472">Membrane</keyword>
<comment type="similarity">
    <text evidence="2">Belongs to the TDE1 family.</text>
</comment>
<feature type="transmembrane region" description="Helical" evidence="6">
    <location>
        <begin position="143"/>
        <end position="161"/>
    </location>
</feature>
<protein>
    <submittedName>
        <fullName evidence="7">Uncharacterized protein</fullName>
    </submittedName>
</protein>
<feature type="transmembrane region" description="Helical" evidence="6">
    <location>
        <begin position="49"/>
        <end position="69"/>
    </location>
</feature>
<comment type="caution">
    <text evidence="7">The sequence shown here is derived from an EMBL/GenBank/DDBJ whole genome shotgun (WGS) entry which is preliminary data.</text>
</comment>
<dbReference type="InterPro" id="IPR005016">
    <property type="entry name" value="TDE1/TMS"/>
</dbReference>
<feature type="transmembrane region" description="Helical" evidence="6">
    <location>
        <begin position="89"/>
        <end position="109"/>
    </location>
</feature>
<dbReference type="Proteomes" id="UP000604825">
    <property type="component" value="Unassembled WGS sequence"/>
</dbReference>
<proteinExistence type="inferred from homology"/>
<evidence type="ECO:0000256" key="1">
    <source>
        <dbReference type="ARBA" id="ARBA00004141"/>
    </source>
</evidence>
<keyword evidence="4 6" id="KW-1133">Transmembrane helix</keyword>
<evidence type="ECO:0000313" key="7">
    <source>
        <dbReference type="EMBL" id="CAD6268949.1"/>
    </source>
</evidence>
<dbReference type="OrthoDB" id="5963193at2759"/>
<accession>A0A811RGK9</accession>
<dbReference type="AlphaFoldDB" id="A0A811RGK9"/>
<reference evidence="7" key="1">
    <citation type="submission" date="2020-10" db="EMBL/GenBank/DDBJ databases">
        <authorList>
            <person name="Han B."/>
            <person name="Lu T."/>
            <person name="Zhao Q."/>
            <person name="Huang X."/>
            <person name="Zhao Y."/>
        </authorList>
    </citation>
    <scope>NUCLEOTIDE SEQUENCE</scope>
</reference>
<evidence type="ECO:0000256" key="6">
    <source>
        <dbReference type="SAM" id="Phobius"/>
    </source>
</evidence>
<evidence type="ECO:0000313" key="8">
    <source>
        <dbReference type="Proteomes" id="UP000604825"/>
    </source>
</evidence>
<dbReference type="GO" id="GO:0016020">
    <property type="term" value="C:membrane"/>
    <property type="evidence" value="ECO:0007669"/>
    <property type="project" value="UniProtKB-SubCell"/>
</dbReference>
<dbReference type="PANTHER" id="PTHR10383:SF44">
    <property type="entry name" value="SERINC-DOMAIN CONTAINING SERINE AND SPHINGOLIPID BIOSYNTHESIS PROTEIN"/>
    <property type="match status" value="1"/>
</dbReference>